<dbReference type="InterPro" id="IPR052074">
    <property type="entry name" value="NonRcpt_TyrProt_Phosphatase"/>
</dbReference>
<dbReference type="PROSITE" id="PS50106">
    <property type="entry name" value="PDZ"/>
    <property type="match status" value="1"/>
</dbReference>
<dbReference type="EMBL" id="CADCXU010023169">
    <property type="protein sequence ID" value="CAB0010720.1"/>
    <property type="molecule type" value="Genomic_DNA"/>
</dbReference>
<feature type="compositionally biased region" description="Polar residues" evidence="1">
    <location>
        <begin position="609"/>
        <end position="628"/>
    </location>
</feature>
<feature type="region of interest" description="Disordered" evidence="1">
    <location>
        <begin position="309"/>
        <end position="328"/>
    </location>
</feature>
<dbReference type="PANTHER" id="PTHR46900:SF2">
    <property type="entry name" value="TYROSINE-PROTEIN PHOSPHATASE NON-RECEPTOR TYPE 13"/>
    <property type="match status" value="1"/>
</dbReference>
<feature type="compositionally biased region" description="Pro residues" evidence="1">
    <location>
        <begin position="515"/>
        <end position="524"/>
    </location>
</feature>
<dbReference type="SMART" id="SM00228">
    <property type="entry name" value="PDZ"/>
    <property type="match status" value="1"/>
</dbReference>
<feature type="region of interest" description="Disordered" evidence="1">
    <location>
        <begin position="510"/>
        <end position="541"/>
    </location>
</feature>
<dbReference type="PANTHER" id="PTHR46900">
    <property type="entry name" value="TYROSINE-PROTEIN PHOSPHATASE NON-RECEPTOR TYPE 13"/>
    <property type="match status" value="1"/>
</dbReference>
<dbReference type="SUPFAM" id="SSF50156">
    <property type="entry name" value="PDZ domain-like"/>
    <property type="match status" value="1"/>
</dbReference>
<accession>A0A6H5HBH4</accession>
<feature type="compositionally biased region" description="Polar residues" evidence="1">
    <location>
        <begin position="257"/>
        <end position="267"/>
    </location>
</feature>
<sequence length="649" mass="70577">MEDTRFRPPRICDAVFTSKRYEAKIPELECHWSSSRICSFKGRLCVTPGGRFGPSDAAFIIGIRKWKAAPSLICVFGVPWLMIIYSSKNSSRSVSGSNSIRSGRMPLKRIGSTLGRGEVRSNVVNSFGKEFRNTYPGWKRLIRHDPNPNPLTAYKQWVNHQDYIVPRKIFQILQRLSTIFGRRCLFSIIFGFTYNRDLAVKKIRGCFYQVAERPRYLEKTASPRDLYPFNVDRRTCLGSGGGGGAEMGSNLSKRRSQSSGNLTSRSSGGKLPDDKYKLCGSLPNHLDLPNDNNNEVAAPAVAVVPAKGSYHHHKPHAPPPPVTVPAPVAAGRTEDLGYGSERSPDDPEPPFPACPVHHAHFLKKYPFINSRCTSPSAAGSIFSVTVKKGSGGLGLSVAGGDPWPGLIRIKRLFPHQPASHSGLLTSGDILLAASGVPLLGLTNYEFEILMEKVNGSLGFTLRKEDQSVLGHYVRALVREPALSDPRIRPGDKIVAGFHPVAGKEELVATGLSGNVPPPSEPVSMPPLSGHDPEESDGVGFSYRNPAYRSATTQPISKSMTAHEIQDNGCSEQDIPTAVEGTKSLLKWKGVILYGEEDGEEGDGGHSEGTSNTDLGHSDSVSSQHQPASVANRLEPADQDGDSDYQVTYL</sequence>
<feature type="region of interest" description="Disordered" evidence="1">
    <location>
        <begin position="240"/>
        <end position="274"/>
    </location>
</feature>
<dbReference type="AlphaFoldDB" id="A0A6H5HBH4"/>
<name>A0A6H5HBH4_9HEMI</name>
<feature type="region of interest" description="Disordered" evidence="1">
    <location>
        <begin position="595"/>
        <end position="649"/>
    </location>
</feature>
<gene>
    <name evidence="3" type="ORF">NTEN_LOCUS15736</name>
</gene>
<proteinExistence type="predicted"/>
<dbReference type="Gene3D" id="2.30.42.10">
    <property type="match status" value="1"/>
</dbReference>
<evidence type="ECO:0000259" key="2">
    <source>
        <dbReference type="PROSITE" id="PS50106"/>
    </source>
</evidence>
<keyword evidence="4" id="KW-1185">Reference proteome</keyword>
<dbReference type="Proteomes" id="UP000479000">
    <property type="component" value="Unassembled WGS sequence"/>
</dbReference>
<dbReference type="InterPro" id="IPR036034">
    <property type="entry name" value="PDZ_sf"/>
</dbReference>
<dbReference type="InterPro" id="IPR001478">
    <property type="entry name" value="PDZ"/>
</dbReference>
<organism evidence="3 4">
    <name type="scientific">Nesidiocoris tenuis</name>
    <dbReference type="NCBI Taxonomy" id="355587"/>
    <lineage>
        <taxon>Eukaryota</taxon>
        <taxon>Metazoa</taxon>
        <taxon>Ecdysozoa</taxon>
        <taxon>Arthropoda</taxon>
        <taxon>Hexapoda</taxon>
        <taxon>Insecta</taxon>
        <taxon>Pterygota</taxon>
        <taxon>Neoptera</taxon>
        <taxon>Paraneoptera</taxon>
        <taxon>Hemiptera</taxon>
        <taxon>Heteroptera</taxon>
        <taxon>Panheteroptera</taxon>
        <taxon>Cimicomorpha</taxon>
        <taxon>Miridae</taxon>
        <taxon>Dicyphina</taxon>
        <taxon>Nesidiocoris</taxon>
    </lineage>
</organism>
<feature type="domain" description="PDZ" evidence="2">
    <location>
        <begin position="383"/>
        <end position="465"/>
    </location>
</feature>
<evidence type="ECO:0000313" key="4">
    <source>
        <dbReference type="Proteomes" id="UP000479000"/>
    </source>
</evidence>
<evidence type="ECO:0000256" key="1">
    <source>
        <dbReference type="SAM" id="MobiDB-lite"/>
    </source>
</evidence>
<reference evidence="3 4" key="1">
    <citation type="submission" date="2020-02" db="EMBL/GenBank/DDBJ databases">
        <authorList>
            <person name="Ferguson B K."/>
        </authorList>
    </citation>
    <scope>NUCLEOTIDE SEQUENCE [LARGE SCALE GENOMIC DNA]</scope>
</reference>
<protein>
    <recommendedName>
        <fullName evidence="2">PDZ domain-containing protein</fullName>
    </recommendedName>
</protein>
<dbReference type="OrthoDB" id="165498at2759"/>
<evidence type="ECO:0000313" key="3">
    <source>
        <dbReference type="EMBL" id="CAB0010720.1"/>
    </source>
</evidence>